<protein>
    <submittedName>
        <fullName evidence="2">Uncharacterized protein</fullName>
    </submittedName>
</protein>
<comment type="caution">
    <text evidence="2">The sequence shown here is derived from an EMBL/GenBank/DDBJ whole genome shotgun (WGS) entry which is preliminary data.</text>
</comment>
<keyword evidence="3" id="KW-1185">Reference proteome</keyword>
<accession>A0ABP8GWN3</accession>
<dbReference type="Proteomes" id="UP001501725">
    <property type="component" value="Unassembled WGS sequence"/>
</dbReference>
<keyword evidence="1" id="KW-0812">Transmembrane</keyword>
<evidence type="ECO:0000313" key="3">
    <source>
        <dbReference type="Proteomes" id="UP001501725"/>
    </source>
</evidence>
<sequence length="60" mass="6872">MTARFRKEATEPGLQACSYFVYWSIGLFVYWEALGVLAQIQKSKFKKILGATVRTTLQIL</sequence>
<feature type="transmembrane region" description="Helical" evidence="1">
    <location>
        <begin position="20"/>
        <end position="38"/>
    </location>
</feature>
<keyword evidence="1" id="KW-1133">Transmembrane helix</keyword>
<name>A0ABP8GWN3_9BACT</name>
<dbReference type="EMBL" id="BAABGY010000007">
    <property type="protein sequence ID" value="GAA4331051.1"/>
    <property type="molecule type" value="Genomic_DNA"/>
</dbReference>
<organism evidence="2 3">
    <name type="scientific">Flaviaesturariibacter amylovorans</name>
    <dbReference type="NCBI Taxonomy" id="1084520"/>
    <lineage>
        <taxon>Bacteria</taxon>
        <taxon>Pseudomonadati</taxon>
        <taxon>Bacteroidota</taxon>
        <taxon>Chitinophagia</taxon>
        <taxon>Chitinophagales</taxon>
        <taxon>Chitinophagaceae</taxon>
        <taxon>Flaviaestuariibacter</taxon>
    </lineage>
</organism>
<evidence type="ECO:0000313" key="2">
    <source>
        <dbReference type="EMBL" id="GAA4331051.1"/>
    </source>
</evidence>
<keyword evidence="1" id="KW-0472">Membrane</keyword>
<gene>
    <name evidence="2" type="ORF">GCM10023184_22530</name>
</gene>
<reference evidence="3" key="1">
    <citation type="journal article" date="2019" name="Int. J. Syst. Evol. Microbiol.">
        <title>The Global Catalogue of Microorganisms (GCM) 10K type strain sequencing project: providing services to taxonomists for standard genome sequencing and annotation.</title>
        <authorList>
            <consortium name="The Broad Institute Genomics Platform"/>
            <consortium name="The Broad Institute Genome Sequencing Center for Infectious Disease"/>
            <person name="Wu L."/>
            <person name="Ma J."/>
        </authorList>
    </citation>
    <scope>NUCLEOTIDE SEQUENCE [LARGE SCALE GENOMIC DNA]</scope>
    <source>
        <strain evidence="3">JCM 17919</strain>
    </source>
</reference>
<proteinExistence type="predicted"/>
<evidence type="ECO:0000256" key="1">
    <source>
        <dbReference type="SAM" id="Phobius"/>
    </source>
</evidence>